<feature type="transmembrane region" description="Helical" evidence="1">
    <location>
        <begin position="6"/>
        <end position="25"/>
    </location>
</feature>
<accession>A0ABS5LFS0</accession>
<keyword evidence="1" id="KW-0812">Transmembrane</keyword>
<dbReference type="Proteomes" id="UP000682403">
    <property type="component" value="Unassembled WGS sequence"/>
</dbReference>
<dbReference type="RefSeq" id="WP_211559080.1">
    <property type="nucleotide sequence ID" value="NZ_JAGVRK010000001.1"/>
</dbReference>
<feature type="transmembrane region" description="Helical" evidence="1">
    <location>
        <begin position="37"/>
        <end position="56"/>
    </location>
</feature>
<dbReference type="InterPro" id="IPR014245">
    <property type="entry name" value="Spore_III_AF"/>
</dbReference>
<keyword evidence="1" id="KW-0472">Membrane</keyword>
<dbReference type="EMBL" id="JAGVRK010000001">
    <property type="protein sequence ID" value="MBS2969590.1"/>
    <property type="molecule type" value="Genomic_DNA"/>
</dbReference>
<comment type="caution">
    <text evidence="2">The sequence shown here is derived from an EMBL/GenBank/DDBJ whole genome shotgun (WGS) entry which is preliminary data.</text>
</comment>
<keyword evidence="3" id="KW-1185">Reference proteome</keyword>
<evidence type="ECO:0000313" key="2">
    <source>
        <dbReference type="EMBL" id="MBS2969590.1"/>
    </source>
</evidence>
<name>A0ABS5LFS0_9BACI</name>
<evidence type="ECO:0000313" key="3">
    <source>
        <dbReference type="Proteomes" id="UP000682403"/>
    </source>
</evidence>
<gene>
    <name evidence="2" type="primary">spoIIIAF</name>
    <name evidence="2" type="ORF">J9317_12525</name>
</gene>
<reference evidence="2 3" key="1">
    <citation type="submission" date="2021-04" db="EMBL/GenBank/DDBJ databases">
        <title>Metabacillus sp. strain KIGAM252 whole genome sequence.</title>
        <authorList>
            <person name="Seo M.-J."/>
            <person name="Cho E.-S."/>
            <person name="Hwang C.Y."/>
            <person name="Yoon D.J."/>
        </authorList>
    </citation>
    <scope>NUCLEOTIDE SEQUENCE [LARGE SCALE GENOMIC DNA]</scope>
    <source>
        <strain evidence="2 3">KIGAM252</strain>
    </source>
</reference>
<proteinExistence type="predicted"/>
<evidence type="ECO:0000256" key="1">
    <source>
        <dbReference type="SAM" id="Phobius"/>
    </source>
</evidence>
<sequence length="213" mass="24096">MSYLTSWITNILLFILLAIVIDMLLPNSSMQKYAKIVIGLMLIVVIMNPVFSLFSVDINKLIGEFQINDASQDEQSKKLIESQKREIQASQRAYILEQMAVQMKKDAGEDMEKEYSMEIRDIAIQVSDEQKTIGSSKDVESVDVYVSAPSEKEQTAVETIAPIQIDASREMVPKEDIADSRLKDMASLLAQIWELDQEQILIHVEGGEDQVHE</sequence>
<dbReference type="NCBIfam" id="TIGR02896">
    <property type="entry name" value="spore_III_AF"/>
    <property type="match status" value="1"/>
</dbReference>
<protein>
    <submittedName>
        <fullName evidence="2">Stage III sporulation protein AF</fullName>
    </submittedName>
</protein>
<dbReference type="Pfam" id="PF09581">
    <property type="entry name" value="Spore_III_AF"/>
    <property type="match status" value="1"/>
</dbReference>
<organism evidence="2 3">
    <name type="scientific">Metabacillus flavus</name>
    <dbReference type="NCBI Taxonomy" id="2823519"/>
    <lineage>
        <taxon>Bacteria</taxon>
        <taxon>Bacillati</taxon>
        <taxon>Bacillota</taxon>
        <taxon>Bacilli</taxon>
        <taxon>Bacillales</taxon>
        <taxon>Bacillaceae</taxon>
        <taxon>Metabacillus</taxon>
    </lineage>
</organism>
<keyword evidence="1" id="KW-1133">Transmembrane helix</keyword>